<feature type="region of interest" description="Disordered" evidence="4">
    <location>
        <begin position="22"/>
        <end position="48"/>
    </location>
</feature>
<evidence type="ECO:0000259" key="5">
    <source>
        <dbReference type="Pfam" id="PF03167"/>
    </source>
</evidence>
<gene>
    <name evidence="6" type="ORF">BCR33DRAFT_714623</name>
</gene>
<feature type="region of interest" description="Disordered" evidence="4">
    <location>
        <begin position="83"/>
        <end position="110"/>
    </location>
</feature>
<dbReference type="InterPro" id="IPR005122">
    <property type="entry name" value="Uracil-DNA_glycosylase-like"/>
</dbReference>
<reference evidence="6 7" key="1">
    <citation type="submission" date="2016-07" db="EMBL/GenBank/DDBJ databases">
        <title>Pervasive Adenine N6-methylation of Active Genes in Fungi.</title>
        <authorList>
            <consortium name="DOE Joint Genome Institute"/>
            <person name="Mondo S.J."/>
            <person name="Dannebaum R.O."/>
            <person name="Kuo R.C."/>
            <person name="Labutti K."/>
            <person name="Haridas S."/>
            <person name="Kuo A."/>
            <person name="Salamov A."/>
            <person name="Ahrendt S.R."/>
            <person name="Lipzen A."/>
            <person name="Sullivan W."/>
            <person name="Andreopoulos W.B."/>
            <person name="Clum A."/>
            <person name="Lindquist E."/>
            <person name="Daum C."/>
            <person name="Ramamoorthy G.K."/>
            <person name="Gryganskyi A."/>
            <person name="Culley D."/>
            <person name="Magnuson J.K."/>
            <person name="James T.Y."/>
            <person name="O'Malley M.A."/>
            <person name="Stajich J.E."/>
            <person name="Spatafora J.W."/>
            <person name="Visel A."/>
            <person name="Grigoriev I.V."/>
        </authorList>
    </citation>
    <scope>NUCLEOTIDE SEQUENCE [LARGE SCALE GENOMIC DNA]</scope>
    <source>
        <strain evidence="6 7">JEL800</strain>
    </source>
</reference>
<comment type="caution">
    <text evidence="6">The sequence shown here is derived from an EMBL/GenBank/DDBJ whole genome shotgun (WGS) entry which is preliminary data.</text>
</comment>
<dbReference type="EMBL" id="MCGO01000012">
    <property type="protein sequence ID" value="ORY48223.1"/>
    <property type="molecule type" value="Genomic_DNA"/>
</dbReference>
<dbReference type="InterPro" id="IPR015637">
    <property type="entry name" value="MUG/TDG"/>
</dbReference>
<dbReference type="GO" id="GO:0006285">
    <property type="term" value="P:base-excision repair, AP site formation"/>
    <property type="evidence" value="ECO:0007669"/>
    <property type="project" value="InterPro"/>
</dbReference>
<sequence length="336" mass="37112">MSLATSFAAKFAYSGIDAAENVVAPPKTPPAKTKANASKAIKAEPVDESDQVQLQLQLELDQGESSSVRRSARKRTIVKVEVKDEGGDAEDNENVKDDDRTTKPSPPGKNVVQFPHLKEISDSIDKNLICLFVGINPGVKTSETGHAYAHSSNWFWKLLHSGGCTDRLLPYTYDTHLPRLYSLGTTNLVARPTANQTQLSQQEKIDGAPILAAKIRKWKPESVCFVGKDIWKVFHKKYFGCEMNEKGFEFGFQKMAATGADLLIGNKKSDGTDDDPEFANPDWKGARVFVSFSTSGLVSFPPEFKKQVWTKLGAFVNERREARGETSPKVPFVLEA</sequence>
<dbReference type="STRING" id="329046.A0A1Y2CMJ2"/>
<keyword evidence="3" id="KW-0234">DNA repair</keyword>
<evidence type="ECO:0000313" key="6">
    <source>
        <dbReference type="EMBL" id="ORY48223.1"/>
    </source>
</evidence>
<protein>
    <submittedName>
        <fullName evidence="6">DNA glycosylase</fullName>
    </submittedName>
</protein>
<dbReference type="CDD" id="cd10028">
    <property type="entry name" value="UDG-F2_TDG_MUG"/>
    <property type="match status" value="1"/>
</dbReference>
<dbReference type="PANTHER" id="PTHR12159">
    <property type="entry name" value="G/T AND G/U MISMATCH-SPECIFIC DNA GLYCOSYLASE"/>
    <property type="match status" value="1"/>
</dbReference>
<accession>A0A1Y2CMJ2</accession>
<dbReference type="InterPro" id="IPR036895">
    <property type="entry name" value="Uracil-DNA_glycosylase-like_sf"/>
</dbReference>
<dbReference type="GO" id="GO:0008263">
    <property type="term" value="F:pyrimidine-specific mismatch base pair DNA N-glycosylase activity"/>
    <property type="evidence" value="ECO:0007669"/>
    <property type="project" value="TreeGrafter"/>
</dbReference>
<name>A0A1Y2CMJ2_9FUNG</name>
<dbReference type="AlphaFoldDB" id="A0A1Y2CMJ2"/>
<dbReference type="Pfam" id="PF03167">
    <property type="entry name" value="UDG"/>
    <property type="match status" value="1"/>
</dbReference>
<dbReference type="PANTHER" id="PTHR12159:SF9">
    <property type="entry name" value="G_T MISMATCH-SPECIFIC THYMINE DNA GLYCOSYLASE"/>
    <property type="match status" value="1"/>
</dbReference>
<feature type="compositionally biased region" description="Low complexity" evidence="4">
    <location>
        <begin position="22"/>
        <end position="40"/>
    </location>
</feature>
<dbReference type="SUPFAM" id="SSF52141">
    <property type="entry name" value="Uracil-DNA glycosylase-like"/>
    <property type="match status" value="1"/>
</dbReference>
<evidence type="ECO:0000256" key="3">
    <source>
        <dbReference type="ARBA" id="ARBA00023204"/>
    </source>
</evidence>
<feature type="domain" description="Uracil-DNA glycosylase-like" evidence="5">
    <location>
        <begin position="126"/>
        <end position="312"/>
    </location>
</feature>
<evidence type="ECO:0000313" key="7">
    <source>
        <dbReference type="Proteomes" id="UP000193642"/>
    </source>
</evidence>
<proteinExistence type="predicted"/>
<keyword evidence="2" id="KW-0378">Hydrolase</keyword>
<evidence type="ECO:0000256" key="1">
    <source>
        <dbReference type="ARBA" id="ARBA00022763"/>
    </source>
</evidence>
<evidence type="ECO:0000256" key="4">
    <source>
        <dbReference type="SAM" id="MobiDB-lite"/>
    </source>
</evidence>
<dbReference type="OrthoDB" id="565731at2759"/>
<organism evidence="6 7">
    <name type="scientific">Rhizoclosmatium globosum</name>
    <dbReference type="NCBI Taxonomy" id="329046"/>
    <lineage>
        <taxon>Eukaryota</taxon>
        <taxon>Fungi</taxon>
        <taxon>Fungi incertae sedis</taxon>
        <taxon>Chytridiomycota</taxon>
        <taxon>Chytridiomycota incertae sedis</taxon>
        <taxon>Chytridiomycetes</taxon>
        <taxon>Chytridiales</taxon>
        <taxon>Chytriomycetaceae</taxon>
        <taxon>Rhizoclosmatium</taxon>
    </lineage>
</organism>
<keyword evidence="7" id="KW-1185">Reference proteome</keyword>
<dbReference type="GO" id="GO:0004844">
    <property type="term" value="F:uracil DNA N-glycosylase activity"/>
    <property type="evidence" value="ECO:0007669"/>
    <property type="project" value="TreeGrafter"/>
</dbReference>
<keyword evidence="1" id="KW-0227">DNA damage</keyword>
<evidence type="ECO:0000256" key="2">
    <source>
        <dbReference type="ARBA" id="ARBA00022801"/>
    </source>
</evidence>
<feature type="compositionally biased region" description="Basic and acidic residues" evidence="4">
    <location>
        <begin position="93"/>
        <end position="102"/>
    </location>
</feature>
<dbReference type="Proteomes" id="UP000193642">
    <property type="component" value="Unassembled WGS sequence"/>
</dbReference>
<dbReference type="Gene3D" id="3.40.470.10">
    <property type="entry name" value="Uracil-DNA glycosylase-like domain"/>
    <property type="match status" value="1"/>
</dbReference>